<sequence>MGVDFTVFKGSKTGEIVEAIGHRDPGPTEVIVKISHCGVCGTDEHFLHADQGLGHEGIGVITELGSTVNEVSNFKIGDRVGMGWFHKFCGICKPCLTGSSSNCTSPKSFGSDNQDQGCFGSSVAWDVSALFKIPDAIASEDAGPLMCGGATVFSPLHTSGARPGDRVGIIGVGGLGHLAIQFASKMGMEAVVFSSSTSKKEEALKFGASEFYTAADLAKPESIEKVDILLITSSVLPDLSTYYPVLAPRAQIYPLTVSTEPMQITPQTLIKTGIRIIGSAVASAGTQQAMLAFAAKKGIKPQIEKFPLTKDGVVDAMARLREGKMRYRGVLVAPQ</sequence>
<dbReference type="Proteomes" id="UP000002499">
    <property type="component" value="Unassembled WGS sequence"/>
</dbReference>
<dbReference type="RefSeq" id="XP_007811629.1">
    <property type="nucleotide sequence ID" value="XM_007813438.1"/>
</dbReference>
<dbReference type="OMA" id="FGHIYPL"/>
<dbReference type="InterPro" id="IPR013149">
    <property type="entry name" value="ADH-like_C"/>
</dbReference>
<dbReference type="SUPFAM" id="SSF50129">
    <property type="entry name" value="GroES-like"/>
    <property type="match status" value="1"/>
</dbReference>
<dbReference type="PANTHER" id="PTHR42683">
    <property type="entry name" value="ALDEHYDE REDUCTASE"/>
    <property type="match status" value="1"/>
</dbReference>
<dbReference type="OrthoDB" id="1879366at2759"/>
<evidence type="ECO:0000259" key="6">
    <source>
        <dbReference type="SMART" id="SM00829"/>
    </source>
</evidence>
<dbReference type="GO" id="GO:0008270">
    <property type="term" value="F:zinc ion binding"/>
    <property type="evidence" value="ECO:0007669"/>
    <property type="project" value="InterPro"/>
</dbReference>
<name>E9E5Z1_METAQ</name>
<keyword evidence="4" id="KW-0560">Oxidoreductase</keyword>
<dbReference type="InterPro" id="IPR047109">
    <property type="entry name" value="CAD-like"/>
</dbReference>
<dbReference type="Gene3D" id="3.90.180.10">
    <property type="entry name" value="Medium-chain alcohol dehydrogenases, catalytic domain"/>
    <property type="match status" value="1"/>
</dbReference>
<dbReference type="InParanoid" id="E9E5Z1"/>
<dbReference type="SMART" id="SM00829">
    <property type="entry name" value="PKS_ER"/>
    <property type="match status" value="1"/>
</dbReference>
<dbReference type="Pfam" id="PF00107">
    <property type="entry name" value="ADH_zinc_N"/>
    <property type="match status" value="1"/>
</dbReference>
<evidence type="ECO:0000256" key="1">
    <source>
        <dbReference type="ARBA" id="ARBA00001947"/>
    </source>
</evidence>
<accession>E9E5Z1</accession>
<dbReference type="Pfam" id="PF08240">
    <property type="entry name" value="ADH_N"/>
    <property type="match status" value="1"/>
</dbReference>
<dbReference type="InterPro" id="IPR011032">
    <property type="entry name" value="GroES-like_sf"/>
</dbReference>
<dbReference type="STRING" id="655827.E9E5Z1"/>
<comment type="cofactor">
    <cofactor evidence="1 5">
        <name>Zn(2+)</name>
        <dbReference type="ChEBI" id="CHEBI:29105"/>
    </cofactor>
</comment>
<gene>
    <name evidence="7" type="ORF">MAC_05289</name>
</gene>
<keyword evidence="2 5" id="KW-0479">Metal-binding</keyword>
<dbReference type="InterPro" id="IPR002328">
    <property type="entry name" value="ADH_Zn_CS"/>
</dbReference>
<proteinExistence type="inferred from homology"/>
<dbReference type="KEGG" id="maw:19249600"/>
<dbReference type="FunFam" id="3.40.50.720:FF:000022">
    <property type="entry name" value="Cinnamyl alcohol dehydrogenase"/>
    <property type="match status" value="1"/>
</dbReference>
<reference evidence="7 8" key="1">
    <citation type="journal article" date="2011" name="PLoS Genet.">
        <title>Genome sequencing and comparative transcriptomics of the model entomopathogenic fungi Metarhizium anisopliae and M. acridum.</title>
        <authorList>
            <person name="Gao Q."/>
            <person name="Jin K."/>
            <person name="Ying S.H."/>
            <person name="Zhang Y."/>
            <person name="Xiao G."/>
            <person name="Shang Y."/>
            <person name="Duan Z."/>
            <person name="Hu X."/>
            <person name="Xie X.Q."/>
            <person name="Zhou G."/>
            <person name="Peng G."/>
            <person name="Luo Z."/>
            <person name="Huang W."/>
            <person name="Wang B."/>
            <person name="Fang W."/>
            <person name="Wang S."/>
            <person name="Zhong Y."/>
            <person name="Ma L.J."/>
            <person name="St Leger R.J."/>
            <person name="Zhao G.P."/>
            <person name="Pei Y."/>
            <person name="Feng M.G."/>
            <person name="Xia Y."/>
            <person name="Wang C."/>
        </authorList>
    </citation>
    <scope>NUCLEOTIDE SEQUENCE [LARGE SCALE GENOMIC DNA]</scope>
    <source>
        <strain evidence="7 8">CQMa 102</strain>
    </source>
</reference>
<keyword evidence="8" id="KW-1185">Reference proteome</keyword>
<evidence type="ECO:0000256" key="4">
    <source>
        <dbReference type="ARBA" id="ARBA00023002"/>
    </source>
</evidence>
<dbReference type="InterPro" id="IPR020843">
    <property type="entry name" value="ER"/>
</dbReference>
<evidence type="ECO:0000256" key="3">
    <source>
        <dbReference type="ARBA" id="ARBA00022833"/>
    </source>
</evidence>
<feature type="domain" description="Enoyl reductase (ER)" evidence="6">
    <location>
        <begin position="10"/>
        <end position="331"/>
    </location>
</feature>
<dbReference type="SUPFAM" id="SSF51735">
    <property type="entry name" value="NAD(P)-binding Rossmann-fold domains"/>
    <property type="match status" value="1"/>
</dbReference>
<evidence type="ECO:0000256" key="2">
    <source>
        <dbReference type="ARBA" id="ARBA00022723"/>
    </source>
</evidence>
<dbReference type="GeneID" id="19249600"/>
<evidence type="ECO:0000256" key="5">
    <source>
        <dbReference type="RuleBase" id="RU361277"/>
    </source>
</evidence>
<organism evidence="8">
    <name type="scientific">Metarhizium acridum (strain CQMa 102)</name>
    <dbReference type="NCBI Taxonomy" id="655827"/>
    <lineage>
        <taxon>Eukaryota</taxon>
        <taxon>Fungi</taxon>
        <taxon>Dikarya</taxon>
        <taxon>Ascomycota</taxon>
        <taxon>Pezizomycotina</taxon>
        <taxon>Sordariomycetes</taxon>
        <taxon>Hypocreomycetidae</taxon>
        <taxon>Hypocreales</taxon>
        <taxon>Clavicipitaceae</taxon>
        <taxon>Metarhizium</taxon>
    </lineage>
</organism>
<dbReference type="CDD" id="cd05283">
    <property type="entry name" value="CAD1"/>
    <property type="match status" value="1"/>
</dbReference>
<dbReference type="Gene3D" id="3.40.50.720">
    <property type="entry name" value="NAD(P)-binding Rossmann-like Domain"/>
    <property type="match status" value="1"/>
</dbReference>
<dbReference type="InterPro" id="IPR036291">
    <property type="entry name" value="NAD(P)-bd_dom_sf"/>
</dbReference>
<dbReference type="HOGENOM" id="CLU_026673_20_2_1"/>
<dbReference type="AlphaFoldDB" id="E9E5Z1"/>
<evidence type="ECO:0000313" key="8">
    <source>
        <dbReference type="Proteomes" id="UP000002499"/>
    </source>
</evidence>
<dbReference type="EMBL" id="GL698508">
    <property type="protein sequence ID" value="EFY88671.1"/>
    <property type="molecule type" value="Genomic_DNA"/>
</dbReference>
<evidence type="ECO:0000313" key="7">
    <source>
        <dbReference type="EMBL" id="EFY88671.1"/>
    </source>
</evidence>
<keyword evidence="3 5" id="KW-0862">Zinc</keyword>
<dbReference type="InterPro" id="IPR013154">
    <property type="entry name" value="ADH-like_N"/>
</dbReference>
<dbReference type="GO" id="GO:0016616">
    <property type="term" value="F:oxidoreductase activity, acting on the CH-OH group of donors, NAD or NADP as acceptor"/>
    <property type="evidence" value="ECO:0007669"/>
    <property type="project" value="InterPro"/>
</dbReference>
<dbReference type="PROSITE" id="PS00059">
    <property type="entry name" value="ADH_ZINC"/>
    <property type="match status" value="1"/>
</dbReference>
<comment type="similarity">
    <text evidence="5">Belongs to the zinc-containing alcohol dehydrogenase family.</text>
</comment>
<protein>
    <submittedName>
        <fullName evidence="7">NADP-dependent alcohol dehydrogenase</fullName>
    </submittedName>
</protein>
<dbReference type="eggNOG" id="KOG0023">
    <property type="taxonomic scope" value="Eukaryota"/>
</dbReference>